<comment type="caution">
    <text evidence="1">The sequence shown here is derived from an EMBL/GenBank/DDBJ whole genome shotgun (WGS) entry which is preliminary data.</text>
</comment>
<evidence type="ECO:0000313" key="1">
    <source>
        <dbReference type="EMBL" id="RSK33077.1"/>
    </source>
</evidence>
<protein>
    <submittedName>
        <fullName evidence="1">Uncharacterized protein</fullName>
    </submittedName>
</protein>
<proteinExistence type="predicted"/>
<accession>A0A428JJZ8</accession>
<dbReference type="EMBL" id="RWIS01000006">
    <property type="protein sequence ID" value="RSK33077.1"/>
    <property type="molecule type" value="Genomic_DNA"/>
</dbReference>
<organism evidence="1 2">
    <name type="scientific">Hymenobacter metallilatus</name>
    <dbReference type="NCBI Taxonomy" id="2493666"/>
    <lineage>
        <taxon>Bacteria</taxon>
        <taxon>Pseudomonadati</taxon>
        <taxon>Bacteroidota</taxon>
        <taxon>Cytophagia</taxon>
        <taxon>Cytophagales</taxon>
        <taxon>Hymenobacteraceae</taxon>
        <taxon>Hymenobacter</taxon>
    </lineage>
</organism>
<dbReference type="RefSeq" id="WP_125429352.1">
    <property type="nucleotide sequence ID" value="NZ_RWIS01000006.1"/>
</dbReference>
<evidence type="ECO:0000313" key="2">
    <source>
        <dbReference type="Proteomes" id="UP000280066"/>
    </source>
</evidence>
<dbReference type="Proteomes" id="UP000280066">
    <property type="component" value="Unassembled WGS sequence"/>
</dbReference>
<reference evidence="1 2" key="1">
    <citation type="submission" date="2018-12" db="EMBL/GenBank/DDBJ databases">
        <authorList>
            <person name="Feng G."/>
            <person name="Zhu H."/>
        </authorList>
    </citation>
    <scope>NUCLEOTIDE SEQUENCE [LARGE SCALE GENOMIC DNA]</scope>
    <source>
        <strain evidence="1 2">9PBR-2</strain>
    </source>
</reference>
<sequence>MEESFNKEFCELLEYHLTNTFAHSPDARVRGLWCDGILPPAVDSQLTRKHVNDTRRIVTTAFIGYNDIQLYGLTILLGRYSLRRYSRGYSLQDCVPDKETSDWYTLDINKRQLEIRLL</sequence>
<gene>
    <name evidence="1" type="ORF">EI290_10195</name>
</gene>
<dbReference type="OrthoDB" id="798785at2"/>
<keyword evidence="2" id="KW-1185">Reference proteome</keyword>
<dbReference type="AlphaFoldDB" id="A0A428JJZ8"/>
<name>A0A428JJZ8_9BACT</name>